<keyword evidence="2" id="KW-0413">Isomerase</keyword>
<keyword evidence="2" id="KW-0670">Pyruvate</keyword>
<evidence type="ECO:0000259" key="1">
    <source>
        <dbReference type="Pfam" id="PF11716"/>
    </source>
</evidence>
<dbReference type="InterPro" id="IPR017517">
    <property type="entry name" value="Maleyloyr_isom"/>
</dbReference>
<evidence type="ECO:0000313" key="2">
    <source>
        <dbReference type="EMBL" id="TFC09837.1"/>
    </source>
</evidence>
<dbReference type="GO" id="GO:0046872">
    <property type="term" value="F:metal ion binding"/>
    <property type="evidence" value="ECO:0007669"/>
    <property type="project" value="InterPro"/>
</dbReference>
<reference evidence="2 3" key="1">
    <citation type="submission" date="2019-03" db="EMBL/GenBank/DDBJ databases">
        <title>Genomics of glacier-inhabiting Cryobacterium strains.</title>
        <authorList>
            <person name="Liu Q."/>
            <person name="Xin Y.-H."/>
        </authorList>
    </citation>
    <scope>NUCLEOTIDE SEQUENCE [LARGE SCALE GENOMIC DNA]</scope>
    <source>
        <strain evidence="2 3">MDT1-3</strain>
    </source>
</reference>
<evidence type="ECO:0000313" key="3">
    <source>
        <dbReference type="Proteomes" id="UP000298412"/>
    </source>
</evidence>
<dbReference type="NCBIfam" id="TIGR03083">
    <property type="entry name" value="maleylpyruvate isomerase family mycothiol-dependent enzyme"/>
    <property type="match status" value="1"/>
</dbReference>
<dbReference type="Gene3D" id="1.20.120.450">
    <property type="entry name" value="dinb family like domain"/>
    <property type="match status" value="1"/>
</dbReference>
<comment type="caution">
    <text evidence="2">The sequence shown here is derived from an EMBL/GenBank/DDBJ whole genome shotgun (WGS) entry which is preliminary data.</text>
</comment>
<keyword evidence="3" id="KW-1185">Reference proteome</keyword>
<accession>A0A4R8WIY0</accession>
<dbReference type="Pfam" id="PF11716">
    <property type="entry name" value="MDMPI_N"/>
    <property type="match status" value="1"/>
</dbReference>
<dbReference type="InterPro" id="IPR024344">
    <property type="entry name" value="MDMPI_metal-binding"/>
</dbReference>
<gene>
    <name evidence="2" type="ORF">E3O19_15900</name>
</gene>
<dbReference type="SUPFAM" id="SSF109854">
    <property type="entry name" value="DinB/YfiT-like putative metalloenzymes"/>
    <property type="match status" value="1"/>
</dbReference>
<proteinExistence type="predicted"/>
<dbReference type="AlphaFoldDB" id="A0A4R8WIY0"/>
<dbReference type="SUPFAM" id="SSF55718">
    <property type="entry name" value="SCP-like"/>
    <property type="match status" value="1"/>
</dbReference>
<dbReference type="Proteomes" id="UP000298412">
    <property type="component" value="Unassembled WGS sequence"/>
</dbReference>
<dbReference type="Gene3D" id="3.30.1050.20">
    <property type="match status" value="1"/>
</dbReference>
<name>A0A4R8WIY0_9MICO</name>
<dbReference type="RefSeq" id="WP_134569255.1">
    <property type="nucleotide sequence ID" value="NZ_SOFP01000079.1"/>
</dbReference>
<sequence>MMARSDVLEAVVLGTEFFRRGVDALPDEALKGESLLPGWSRAHVVAHVGFNALAIGRLAQWAATGVESPMFASVEARNAEIADGALLSSDELRELFDESAVALDRYWREIPESRWEHPVRNGQGTVVPVSETLWMRAREVWIHGVDLNVGTSFADIPAAVLERILGDIKGVWQARGESSIRLRVVDAGRAYSGAADAGVQVSGSLAALTAWAAGRGSVGVSSGAWAPAAAPRWV</sequence>
<dbReference type="InterPro" id="IPR036527">
    <property type="entry name" value="SCP2_sterol-bd_dom_sf"/>
</dbReference>
<dbReference type="InterPro" id="IPR034660">
    <property type="entry name" value="DinB/YfiT-like"/>
</dbReference>
<organism evidence="2 3">
    <name type="scientific">Cryobacterium algoritolerans</name>
    <dbReference type="NCBI Taxonomy" id="1259184"/>
    <lineage>
        <taxon>Bacteria</taxon>
        <taxon>Bacillati</taxon>
        <taxon>Actinomycetota</taxon>
        <taxon>Actinomycetes</taxon>
        <taxon>Micrococcales</taxon>
        <taxon>Microbacteriaceae</taxon>
        <taxon>Cryobacterium</taxon>
    </lineage>
</organism>
<dbReference type="GO" id="GO:0016853">
    <property type="term" value="F:isomerase activity"/>
    <property type="evidence" value="ECO:0007669"/>
    <property type="project" value="UniProtKB-KW"/>
</dbReference>
<dbReference type="EMBL" id="SOFP01000079">
    <property type="protein sequence ID" value="TFC09837.1"/>
    <property type="molecule type" value="Genomic_DNA"/>
</dbReference>
<feature type="domain" description="Mycothiol-dependent maleylpyruvate isomerase metal-binding" evidence="1">
    <location>
        <begin position="15"/>
        <end position="147"/>
    </location>
</feature>
<protein>
    <submittedName>
        <fullName evidence="2">Maleylpyruvate isomerase family mycothiol-dependent enzyme</fullName>
    </submittedName>
</protein>
<dbReference type="OrthoDB" id="5118203at2"/>